<dbReference type="PANTHER" id="PTHR24305:SF218">
    <property type="entry name" value="P450, PUTATIVE (EUROFUNG)-RELATED"/>
    <property type="match status" value="1"/>
</dbReference>
<dbReference type="InterPro" id="IPR036396">
    <property type="entry name" value="Cyt_P450_sf"/>
</dbReference>
<dbReference type="InterPro" id="IPR017972">
    <property type="entry name" value="Cyt_P450_CS"/>
</dbReference>
<dbReference type="EMBL" id="ML986603">
    <property type="protein sequence ID" value="KAF2265756.1"/>
    <property type="molecule type" value="Genomic_DNA"/>
</dbReference>
<dbReference type="InterPro" id="IPR001128">
    <property type="entry name" value="Cyt_P450"/>
</dbReference>
<evidence type="ECO:0000256" key="6">
    <source>
        <dbReference type="SAM" id="Phobius"/>
    </source>
</evidence>
<dbReference type="InterPro" id="IPR050121">
    <property type="entry name" value="Cytochrome_P450_monoxygenase"/>
</dbReference>
<keyword evidence="8" id="KW-1185">Reference proteome</keyword>
<evidence type="ECO:0000313" key="8">
    <source>
        <dbReference type="Proteomes" id="UP000800093"/>
    </source>
</evidence>
<organism evidence="7 8">
    <name type="scientific">Lojkania enalia</name>
    <dbReference type="NCBI Taxonomy" id="147567"/>
    <lineage>
        <taxon>Eukaryota</taxon>
        <taxon>Fungi</taxon>
        <taxon>Dikarya</taxon>
        <taxon>Ascomycota</taxon>
        <taxon>Pezizomycotina</taxon>
        <taxon>Dothideomycetes</taxon>
        <taxon>Pleosporomycetidae</taxon>
        <taxon>Pleosporales</taxon>
        <taxon>Pleosporales incertae sedis</taxon>
        <taxon>Lojkania</taxon>
    </lineage>
</organism>
<evidence type="ECO:0000256" key="3">
    <source>
        <dbReference type="ARBA" id="ARBA00023004"/>
    </source>
</evidence>
<keyword evidence="6" id="KW-0812">Transmembrane</keyword>
<dbReference type="GO" id="GO:0016705">
    <property type="term" value="F:oxidoreductase activity, acting on paired donors, with incorporation or reduction of molecular oxygen"/>
    <property type="evidence" value="ECO:0007669"/>
    <property type="project" value="InterPro"/>
</dbReference>
<name>A0A9P4KBQ8_9PLEO</name>
<evidence type="ECO:0000256" key="2">
    <source>
        <dbReference type="ARBA" id="ARBA00022723"/>
    </source>
</evidence>
<reference evidence="8" key="1">
    <citation type="journal article" date="2020" name="Stud. Mycol.">
        <title>101 Dothideomycetes genomes: A test case for predicting lifestyles and emergence of pathogens.</title>
        <authorList>
            <person name="Haridas S."/>
            <person name="Albert R."/>
            <person name="Binder M."/>
            <person name="Bloem J."/>
            <person name="LaButti K."/>
            <person name="Salamov A."/>
            <person name="Andreopoulos B."/>
            <person name="Baker S."/>
            <person name="Barry K."/>
            <person name="Bills G."/>
            <person name="Bluhm B."/>
            <person name="Cannon C."/>
            <person name="Castanera R."/>
            <person name="Culley D."/>
            <person name="Daum C."/>
            <person name="Ezra D."/>
            <person name="Gonzalez J."/>
            <person name="Henrissat B."/>
            <person name="Kuo A."/>
            <person name="Liang C."/>
            <person name="Lipzen A."/>
            <person name="Lutzoni F."/>
            <person name="Magnuson J."/>
            <person name="Mondo S."/>
            <person name="Nolan M."/>
            <person name="Ohm R."/>
            <person name="Pangilinan J."/>
            <person name="Park H.-J."/>
            <person name="Ramirez L."/>
            <person name="Alfaro M."/>
            <person name="Sun H."/>
            <person name="Tritt A."/>
            <person name="Yoshinaga Y."/>
            <person name="Zwiers L.-H."/>
            <person name="Turgeon B."/>
            <person name="Goodwin S."/>
            <person name="Spatafora J."/>
            <person name="Crous P."/>
            <person name="Grigoriev I."/>
        </authorList>
    </citation>
    <scope>NUCLEOTIDE SEQUENCE [LARGE SCALE GENOMIC DNA]</scope>
    <source>
        <strain evidence="8">CBS 304.66</strain>
    </source>
</reference>
<evidence type="ECO:0000313" key="7">
    <source>
        <dbReference type="EMBL" id="KAF2265756.1"/>
    </source>
</evidence>
<dbReference type="GO" id="GO:0020037">
    <property type="term" value="F:heme binding"/>
    <property type="evidence" value="ECO:0007669"/>
    <property type="project" value="InterPro"/>
</dbReference>
<evidence type="ECO:0000256" key="1">
    <source>
        <dbReference type="ARBA" id="ARBA00001971"/>
    </source>
</evidence>
<keyword evidence="6" id="KW-1133">Transmembrane helix</keyword>
<comment type="cofactor">
    <cofactor evidence="1 4">
        <name>heme</name>
        <dbReference type="ChEBI" id="CHEBI:30413"/>
    </cofactor>
</comment>
<feature type="binding site" description="axial binding residue" evidence="4">
    <location>
        <position position="437"/>
    </location>
    <ligand>
        <name>heme</name>
        <dbReference type="ChEBI" id="CHEBI:30413"/>
    </ligand>
    <ligandPart>
        <name>Fe</name>
        <dbReference type="ChEBI" id="CHEBI:18248"/>
    </ligandPart>
</feature>
<dbReference type="GO" id="GO:0004497">
    <property type="term" value="F:monooxygenase activity"/>
    <property type="evidence" value="ECO:0007669"/>
    <property type="project" value="UniProtKB-KW"/>
</dbReference>
<keyword evidence="4 5" id="KW-0349">Heme</keyword>
<dbReference type="Gene3D" id="1.10.630.10">
    <property type="entry name" value="Cytochrome P450"/>
    <property type="match status" value="1"/>
</dbReference>
<dbReference type="PROSITE" id="PS00086">
    <property type="entry name" value="CYTOCHROME_P450"/>
    <property type="match status" value="1"/>
</dbReference>
<sequence length="496" mass="55939">MISDYVCHAIIVASILYILHRLVRNYLVLRRLHLPGPALAKFTSKWLLLQFLRGKRALIVHSLHLKYGPVVQLEPETISFTTPRALKDIYGSDTPCTKAKIYDNFGPPSLFTFRDKDKHRERRRRVAHAFAPSVLKDLEPAVQDQVSIFLRLVPEKISWDVVKPTRTLALDIGGEVLLGKAFGAQGKEKDEMPYYVQVMNYVHPMFGLANAMPWLAAFVKRLPFKFTKDFAGSVDYIFGYGDQRLRESIEKYGRQSRRRDLLTKLVAGDPEKGTLPLSDQEISYDVSGFIYAATDATAMNMAYLLYELAAYPEWQSKVRAEIKEAGLKRDGYPYQVIQGLSVLQACLYESMRLHPATGLGMPRLTPPEGMLIDGVFVPGNINVCVSVLNIQSNPQVFPNPDTYDPSRWLTNTSPPKFSPTADMQSHLFLWGSGDTTCMGRDMATMEIKIMASRMLGTFEAIVEGEQTHRDMEMCDHVVMAPKGGKAMLVFKKLEGE</sequence>
<evidence type="ECO:0000256" key="4">
    <source>
        <dbReference type="PIRSR" id="PIRSR602401-1"/>
    </source>
</evidence>
<dbReference type="InterPro" id="IPR002401">
    <property type="entry name" value="Cyt_P450_E_grp-I"/>
</dbReference>
<keyword evidence="2 4" id="KW-0479">Metal-binding</keyword>
<keyword evidence="6" id="KW-0472">Membrane</keyword>
<comment type="similarity">
    <text evidence="5">Belongs to the cytochrome P450 family.</text>
</comment>
<dbReference type="SUPFAM" id="SSF48264">
    <property type="entry name" value="Cytochrome P450"/>
    <property type="match status" value="1"/>
</dbReference>
<dbReference type="GO" id="GO:0005506">
    <property type="term" value="F:iron ion binding"/>
    <property type="evidence" value="ECO:0007669"/>
    <property type="project" value="InterPro"/>
</dbReference>
<gene>
    <name evidence="7" type="ORF">CC78DRAFT_542997</name>
</gene>
<protein>
    <submittedName>
        <fullName evidence="7">Cytochrome P450</fullName>
    </submittedName>
</protein>
<proteinExistence type="inferred from homology"/>
<dbReference type="OrthoDB" id="1470350at2759"/>
<dbReference type="AlphaFoldDB" id="A0A9P4KBQ8"/>
<dbReference type="PRINTS" id="PR00385">
    <property type="entry name" value="P450"/>
</dbReference>
<keyword evidence="5" id="KW-0560">Oxidoreductase</keyword>
<dbReference type="Pfam" id="PF00067">
    <property type="entry name" value="p450"/>
    <property type="match status" value="1"/>
</dbReference>
<accession>A0A9P4KBQ8</accession>
<evidence type="ECO:0000256" key="5">
    <source>
        <dbReference type="RuleBase" id="RU000461"/>
    </source>
</evidence>
<dbReference type="PRINTS" id="PR00463">
    <property type="entry name" value="EP450I"/>
</dbReference>
<keyword evidence="3 4" id="KW-0408">Iron</keyword>
<comment type="caution">
    <text evidence="7">The sequence shown here is derived from an EMBL/GenBank/DDBJ whole genome shotgun (WGS) entry which is preliminary data.</text>
</comment>
<keyword evidence="5" id="KW-0503">Monooxygenase</keyword>
<feature type="transmembrane region" description="Helical" evidence="6">
    <location>
        <begin position="6"/>
        <end position="23"/>
    </location>
</feature>
<dbReference type="PANTHER" id="PTHR24305">
    <property type="entry name" value="CYTOCHROME P450"/>
    <property type="match status" value="1"/>
</dbReference>
<dbReference type="Proteomes" id="UP000800093">
    <property type="component" value="Unassembled WGS sequence"/>
</dbReference>